<proteinExistence type="predicted"/>
<sequence>MRGIDMAYHYSSVEREQDTYALPDIEIFEVQETDSNADIWEPGFYYWYCFPGCLPDSDPFGPYATENEALEAAKEYC</sequence>
<evidence type="ECO:0000313" key="1">
    <source>
        <dbReference type="EMBL" id="KYC52216.1"/>
    </source>
</evidence>
<reference evidence="1 2" key="1">
    <citation type="journal article" date="2016" name="ISME J.">
        <title>Chasing the elusive Euryarchaeota class WSA2: genomes reveal a uniquely fastidious methyl-reducing methanogen.</title>
        <authorList>
            <person name="Nobu M.K."/>
            <person name="Narihiro T."/>
            <person name="Kuroda K."/>
            <person name="Mei R."/>
            <person name="Liu W.T."/>
        </authorList>
    </citation>
    <scope>NUCLEOTIDE SEQUENCE [LARGE SCALE GENOMIC DNA]</scope>
    <source>
        <strain evidence="1">U1lsi0528_Bin055</strain>
    </source>
</reference>
<dbReference type="Proteomes" id="UP000075398">
    <property type="component" value="Unassembled WGS sequence"/>
</dbReference>
<gene>
    <name evidence="1" type="ORF">AMQ22_00943</name>
</gene>
<dbReference type="EMBL" id="LNGC01000030">
    <property type="protein sequence ID" value="KYC52216.1"/>
    <property type="molecule type" value="Genomic_DNA"/>
</dbReference>
<dbReference type="AlphaFoldDB" id="A0A150J4R3"/>
<comment type="caution">
    <text evidence="1">The sequence shown here is derived from an EMBL/GenBank/DDBJ whole genome shotgun (WGS) entry which is preliminary data.</text>
</comment>
<evidence type="ECO:0000313" key="2">
    <source>
        <dbReference type="Proteomes" id="UP000075398"/>
    </source>
</evidence>
<protein>
    <submittedName>
        <fullName evidence="1">Uncharacterized protein</fullName>
    </submittedName>
</protein>
<organism evidence="1 2">
    <name type="scientific">Candidatus Methanofastidiosum methylothiophilum</name>
    <dbReference type="NCBI Taxonomy" id="1705564"/>
    <lineage>
        <taxon>Archaea</taxon>
        <taxon>Methanobacteriati</taxon>
        <taxon>Methanobacteriota</taxon>
        <taxon>Stenosarchaea group</taxon>
        <taxon>Candidatus Methanofastidiosia</taxon>
        <taxon>Candidatus Methanofastidiosales</taxon>
        <taxon>Candidatus Methanofastidiosaceae</taxon>
        <taxon>Candidatus Methanofastidiosum</taxon>
    </lineage>
</organism>
<name>A0A150J4R3_9EURY</name>
<accession>A0A150J4R3</accession>